<evidence type="ECO:0000313" key="2">
    <source>
        <dbReference type="Proteomes" id="UP000886595"/>
    </source>
</evidence>
<comment type="caution">
    <text evidence="1">The sequence shown here is derived from an EMBL/GenBank/DDBJ whole genome shotgun (WGS) entry which is preliminary data.</text>
</comment>
<sequence>MKSPPIIPPLCNSADLIAASHRRRNRACSTYPHDNWRLAWKTSHELSFALLPFGKSSTIKRPPLMQAIVRGSPSGNLQTSLVKLSLMELGDETVVMLRLRIAIQVKSEAETSVNPDLNDRSDDEYVSMYEADRGVIATQFMDKRKYTNRLTPERTKKGLGEDQICVLFHNNHFYTMMNPYAQLRLIEYAYLSYKYYTLLLLFGVSRKEICSQVHRNWNSKMSERPYIVPSSGFPFSSSSTWQTYVIRIYHSQNSKSFHMAEGSSPFLSFNSAVNLLWVSLRSITCQLSSSELLFIDWGKLYLSLSKSELAFHSSLMLVMEILKWSEERTNICVSYTLCTALIQVHLKSISSHRNHDLNSSNHRLFYNERSY</sequence>
<reference evidence="1 2" key="1">
    <citation type="submission" date="2020-02" db="EMBL/GenBank/DDBJ databases">
        <authorList>
            <person name="Ma Q."/>
            <person name="Huang Y."/>
            <person name="Song X."/>
            <person name="Pei D."/>
        </authorList>
    </citation>
    <scope>NUCLEOTIDE SEQUENCE [LARGE SCALE GENOMIC DNA]</scope>
    <source>
        <strain evidence="1">Sxm20200214</strain>
        <tissue evidence="1">Leaf</tissue>
    </source>
</reference>
<proteinExistence type="predicted"/>
<protein>
    <submittedName>
        <fullName evidence="1">Uncharacterized protein</fullName>
    </submittedName>
</protein>
<accession>A0A8X7QUD9</accession>
<organism evidence="1 2">
    <name type="scientific">Brassica carinata</name>
    <name type="common">Ethiopian mustard</name>
    <name type="synonym">Abyssinian cabbage</name>
    <dbReference type="NCBI Taxonomy" id="52824"/>
    <lineage>
        <taxon>Eukaryota</taxon>
        <taxon>Viridiplantae</taxon>
        <taxon>Streptophyta</taxon>
        <taxon>Embryophyta</taxon>
        <taxon>Tracheophyta</taxon>
        <taxon>Spermatophyta</taxon>
        <taxon>Magnoliopsida</taxon>
        <taxon>eudicotyledons</taxon>
        <taxon>Gunneridae</taxon>
        <taxon>Pentapetalae</taxon>
        <taxon>rosids</taxon>
        <taxon>malvids</taxon>
        <taxon>Brassicales</taxon>
        <taxon>Brassicaceae</taxon>
        <taxon>Brassiceae</taxon>
        <taxon>Brassica</taxon>
    </lineage>
</organism>
<keyword evidence="2" id="KW-1185">Reference proteome</keyword>
<dbReference type="AlphaFoldDB" id="A0A8X7QUD9"/>
<name>A0A8X7QUD9_BRACI</name>
<gene>
    <name evidence="1" type="ORF">Bca52824_058866</name>
</gene>
<evidence type="ECO:0000313" key="1">
    <source>
        <dbReference type="EMBL" id="KAG2276311.1"/>
    </source>
</evidence>
<dbReference type="Proteomes" id="UP000886595">
    <property type="component" value="Unassembled WGS sequence"/>
</dbReference>
<dbReference type="EMBL" id="JAAMPC010000012">
    <property type="protein sequence ID" value="KAG2276311.1"/>
    <property type="molecule type" value="Genomic_DNA"/>
</dbReference>